<evidence type="ECO:0000256" key="1">
    <source>
        <dbReference type="SAM" id="SignalP"/>
    </source>
</evidence>
<comment type="caution">
    <text evidence="2">The sequence shown here is derived from an EMBL/GenBank/DDBJ whole genome shotgun (WGS) entry which is preliminary data.</text>
</comment>
<keyword evidence="1" id="KW-0732">Signal</keyword>
<gene>
    <name evidence="2" type="ORF">D0544_07725</name>
</gene>
<dbReference type="GO" id="GO:0016301">
    <property type="term" value="F:kinase activity"/>
    <property type="evidence" value="ECO:0007669"/>
    <property type="project" value="UniProtKB-KW"/>
</dbReference>
<feature type="signal peptide" evidence="1">
    <location>
        <begin position="1"/>
        <end position="33"/>
    </location>
</feature>
<reference evidence="2 3" key="1">
    <citation type="submission" date="2018-08" db="EMBL/GenBank/DDBJ databases">
        <authorList>
            <person name="Khan S.A."/>
        </authorList>
    </citation>
    <scope>NUCLEOTIDE SEQUENCE [LARGE SCALE GENOMIC DNA]</scope>
    <source>
        <strain evidence="2 3">GTF-13</strain>
    </source>
</reference>
<name>A0A3P3VQQ9_9GAMM</name>
<keyword evidence="2" id="KW-0418">Kinase</keyword>
<dbReference type="EMBL" id="QWEZ01000001">
    <property type="protein sequence ID" value="RRJ84960.1"/>
    <property type="molecule type" value="Genomic_DNA"/>
</dbReference>
<dbReference type="Proteomes" id="UP000280792">
    <property type="component" value="Unassembled WGS sequence"/>
</dbReference>
<dbReference type="AlphaFoldDB" id="A0A3P3VQQ9"/>
<dbReference type="RefSeq" id="WP_125015389.1">
    <property type="nucleotide sequence ID" value="NZ_QWEZ01000001.1"/>
</dbReference>
<reference evidence="2 3" key="2">
    <citation type="submission" date="2018-12" db="EMBL/GenBank/DDBJ databases">
        <title>Simiduia agarivorans gen. nov., sp. nov., a marine, agarolytic bacterium isolated from shallow coastal water from Keelung, Taiwan.</title>
        <authorList>
            <person name="Shieh W.Y."/>
        </authorList>
    </citation>
    <scope>NUCLEOTIDE SEQUENCE [LARGE SCALE GENOMIC DNA]</scope>
    <source>
        <strain evidence="2 3">GTF-13</strain>
    </source>
</reference>
<proteinExistence type="predicted"/>
<feature type="chain" id="PRO_5018074466" evidence="1">
    <location>
        <begin position="34"/>
        <end position="134"/>
    </location>
</feature>
<organism evidence="2 3">
    <name type="scientific">Aestuariirhabdus litorea</name>
    <dbReference type="NCBI Taxonomy" id="2528527"/>
    <lineage>
        <taxon>Bacteria</taxon>
        <taxon>Pseudomonadati</taxon>
        <taxon>Pseudomonadota</taxon>
        <taxon>Gammaproteobacteria</taxon>
        <taxon>Oceanospirillales</taxon>
        <taxon>Aestuariirhabdaceae</taxon>
        <taxon>Aestuariirhabdus</taxon>
    </lineage>
</organism>
<evidence type="ECO:0000313" key="3">
    <source>
        <dbReference type="Proteomes" id="UP000280792"/>
    </source>
</evidence>
<protein>
    <submittedName>
        <fullName evidence="2">3-phosphoglycerate kinase</fullName>
    </submittedName>
</protein>
<accession>A0A3P3VQQ9</accession>
<sequence length="134" mass="14708">MRQHSHRGSGRFFRHTIQIAPLALILSSSPAGAFFPIDVTPTLNQLKVEYQTGDNLNSALLSLSSQETQTVHCRARFINGPELPRVRQGVLKPGGQLLLATSFTRAIIRVRIQLECIAEGSSFSHLGSPHPKPD</sequence>
<keyword evidence="3" id="KW-1185">Reference proteome</keyword>
<evidence type="ECO:0000313" key="2">
    <source>
        <dbReference type="EMBL" id="RRJ84960.1"/>
    </source>
</evidence>
<keyword evidence="2" id="KW-0808">Transferase</keyword>